<dbReference type="EMBL" id="JAHUZN010000011">
    <property type="protein sequence ID" value="KAG8479062.1"/>
    <property type="molecule type" value="Genomic_DNA"/>
</dbReference>
<keyword evidence="2" id="KW-1185">Reference proteome</keyword>
<reference evidence="1 2" key="1">
    <citation type="journal article" date="2021" name="bioRxiv">
        <title>The Gossypium anomalum genome as a resource for cotton improvement and evolutionary analysis of hybrid incompatibility.</title>
        <authorList>
            <person name="Grover C.E."/>
            <person name="Yuan D."/>
            <person name="Arick M.A."/>
            <person name="Miller E.R."/>
            <person name="Hu G."/>
            <person name="Peterson D.G."/>
            <person name="Wendel J.F."/>
            <person name="Udall J.A."/>
        </authorList>
    </citation>
    <scope>NUCLEOTIDE SEQUENCE [LARGE SCALE GENOMIC DNA]</scope>
    <source>
        <strain evidence="1">JFW-Udall</strain>
        <tissue evidence="1">Leaf</tissue>
    </source>
</reference>
<organism evidence="1 2">
    <name type="scientific">Gossypium anomalum</name>
    <dbReference type="NCBI Taxonomy" id="47600"/>
    <lineage>
        <taxon>Eukaryota</taxon>
        <taxon>Viridiplantae</taxon>
        <taxon>Streptophyta</taxon>
        <taxon>Embryophyta</taxon>
        <taxon>Tracheophyta</taxon>
        <taxon>Spermatophyta</taxon>
        <taxon>Magnoliopsida</taxon>
        <taxon>eudicotyledons</taxon>
        <taxon>Gunneridae</taxon>
        <taxon>Pentapetalae</taxon>
        <taxon>rosids</taxon>
        <taxon>malvids</taxon>
        <taxon>Malvales</taxon>
        <taxon>Malvaceae</taxon>
        <taxon>Malvoideae</taxon>
        <taxon>Gossypium</taxon>
    </lineage>
</organism>
<name>A0A8J6CL72_9ROSI</name>
<proteinExistence type="predicted"/>
<dbReference type="Proteomes" id="UP000701853">
    <property type="component" value="Chromosome 11"/>
</dbReference>
<gene>
    <name evidence="1" type="ORF">CXB51_029942</name>
</gene>
<evidence type="ECO:0000313" key="2">
    <source>
        <dbReference type="Proteomes" id="UP000701853"/>
    </source>
</evidence>
<evidence type="ECO:0000313" key="1">
    <source>
        <dbReference type="EMBL" id="KAG8479062.1"/>
    </source>
</evidence>
<comment type="caution">
    <text evidence="1">The sequence shown here is derived from an EMBL/GenBank/DDBJ whole genome shotgun (WGS) entry which is preliminary data.</text>
</comment>
<accession>A0A8J6CL72</accession>
<sequence>MEPFIMSRRKFDC</sequence>
<protein>
    <submittedName>
        <fullName evidence="1">Uncharacterized protein</fullName>
    </submittedName>
</protein>